<evidence type="ECO:0000313" key="2">
    <source>
        <dbReference type="EMBL" id="ACU04226.1"/>
    </source>
</evidence>
<dbReference type="Pfam" id="PF00534">
    <property type="entry name" value="Glycos_transf_1"/>
    <property type="match status" value="1"/>
</dbReference>
<dbReference type="PANTHER" id="PTHR12526">
    <property type="entry name" value="GLYCOSYLTRANSFERASE"/>
    <property type="match status" value="1"/>
</dbReference>
<keyword evidence="3" id="KW-1185">Reference proteome</keyword>
<dbReference type="SUPFAM" id="SSF53756">
    <property type="entry name" value="UDP-Glycosyltransferase/glycogen phosphorylase"/>
    <property type="match status" value="1"/>
</dbReference>
<dbReference type="HOGENOM" id="CLU_717542_0_0_10"/>
<evidence type="ECO:0000259" key="1">
    <source>
        <dbReference type="Pfam" id="PF00534"/>
    </source>
</evidence>
<proteinExistence type="predicted"/>
<dbReference type="KEGG" id="phe:Phep_2021"/>
<dbReference type="InterPro" id="IPR001296">
    <property type="entry name" value="Glyco_trans_1"/>
</dbReference>
<sequence length="388" mass="43720">MKRIVIASTCAEDWGGSEELWGRSVPLLQESGFHITVIKYYINRAHPEFIRLAERGVNLLDIFPKGTIAKRVYKKSLKLVNQVALKLKLTSDQGEDFSAFIKIMQDTKPALVIISQGINFDGLKLAYQCSLLKIPYVVISQKAVDFYWPHKDDRAFMLKALEKAEKCFFVSHHNLRLTEEQFGKRLPNGQVIFNPVKLSGNIVPFPKSKEPYKLACLGRLFLLDKGQDLLIRILSEQKWRDRPVKVSFIGKGTDEAALKDMAKLLNVTNVDFLGQIEDIEAMWEDYHALVLPSRSEGLPLSMVEAMSAGRPVIISNAGGNAELVEEGVTAFIGHANEESFGEAMERAWHKREEWEEIGKNGAKHVAENVPKSPETEFAKLIVELLANK</sequence>
<keyword evidence="2" id="KW-0808">Transferase</keyword>
<dbReference type="RefSeq" id="WP_015807839.1">
    <property type="nucleotide sequence ID" value="NC_013061.1"/>
</dbReference>
<dbReference type="GO" id="GO:0016757">
    <property type="term" value="F:glycosyltransferase activity"/>
    <property type="evidence" value="ECO:0007669"/>
    <property type="project" value="InterPro"/>
</dbReference>
<dbReference type="AlphaFoldDB" id="C6XWT2"/>
<evidence type="ECO:0000313" key="3">
    <source>
        <dbReference type="Proteomes" id="UP000000852"/>
    </source>
</evidence>
<name>C6XWT2_PEDHD</name>
<accession>C6XWT2</accession>
<dbReference type="OrthoDB" id="9811239at2"/>
<gene>
    <name evidence="2" type="ordered locus">Phep_2021</name>
</gene>
<feature type="domain" description="Glycosyl transferase family 1" evidence="1">
    <location>
        <begin position="206"/>
        <end position="363"/>
    </location>
</feature>
<reference evidence="2 3" key="1">
    <citation type="journal article" date="2009" name="Stand. Genomic Sci.">
        <title>Complete genome sequence of Pedobacter heparinus type strain (HIM 762-3).</title>
        <authorList>
            <person name="Han C."/>
            <person name="Spring S."/>
            <person name="Lapidus A."/>
            <person name="Del Rio T.G."/>
            <person name="Tice H."/>
            <person name="Copeland A."/>
            <person name="Cheng J.F."/>
            <person name="Lucas S."/>
            <person name="Chen F."/>
            <person name="Nolan M."/>
            <person name="Bruce D."/>
            <person name="Goodwin L."/>
            <person name="Pitluck S."/>
            <person name="Ivanova N."/>
            <person name="Mavromatis K."/>
            <person name="Mikhailova N."/>
            <person name="Pati A."/>
            <person name="Chen A."/>
            <person name="Palaniappan K."/>
            <person name="Land M."/>
            <person name="Hauser L."/>
            <person name="Chang Y.J."/>
            <person name="Jeffries C.C."/>
            <person name="Saunders E."/>
            <person name="Chertkov O."/>
            <person name="Brettin T."/>
            <person name="Goker M."/>
            <person name="Rohde M."/>
            <person name="Bristow J."/>
            <person name="Eisen J.A."/>
            <person name="Markowitz V."/>
            <person name="Hugenholtz P."/>
            <person name="Kyrpides N.C."/>
            <person name="Klenk H.P."/>
            <person name="Detter J.C."/>
        </authorList>
    </citation>
    <scope>NUCLEOTIDE SEQUENCE [LARGE SCALE GENOMIC DNA]</scope>
    <source>
        <strain evidence="3">ATCC 13125 / DSM 2366 / CIP 104194 / JCM 7457 / NBRC 12017 / NCIMB 9290 / NRRL B-14731 / HIM 762-3</strain>
    </source>
</reference>
<dbReference type="STRING" id="485917.Phep_2021"/>
<organism evidence="2 3">
    <name type="scientific">Pedobacter heparinus (strain ATCC 13125 / DSM 2366 / CIP 104194 / JCM 7457 / NBRC 12017 / NCIMB 9290 / NRRL B-14731 / HIM 762-3)</name>
    <dbReference type="NCBI Taxonomy" id="485917"/>
    <lineage>
        <taxon>Bacteria</taxon>
        <taxon>Pseudomonadati</taxon>
        <taxon>Bacteroidota</taxon>
        <taxon>Sphingobacteriia</taxon>
        <taxon>Sphingobacteriales</taxon>
        <taxon>Sphingobacteriaceae</taxon>
        <taxon>Pedobacter</taxon>
    </lineage>
</organism>
<dbReference type="EMBL" id="CP001681">
    <property type="protein sequence ID" value="ACU04226.1"/>
    <property type="molecule type" value="Genomic_DNA"/>
</dbReference>
<dbReference type="Gene3D" id="3.40.50.2000">
    <property type="entry name" value="Glycogen Phosphorylase B"/>
    <property type="match status" value="2"/>
</dbReference>
<protein>
    <submittedName>
        <fullName evidence="2">Glycosyl transferase group 1</fullName>
    </submittedName>
</protein>
<dbReference type="CDD" id="cd03801">
    <property type="entry name" value="GT4_PimA-like"/>
    <property type="match status" value="1"/>
</dbReference>
<dbReference type="eggNOG" id="COG0438">
    <property type="taxonomic scope" value="Bacteria"/>
</dbReference>
<dbReference type="Proteomes" id="UP000000852">
    <property type="component" value="Chromosome"/>
</dbReference>
<dbReference type="CAZy" id="GT4">
    <property type="family name" value="Glycosyltransferase Family 4"/>
</dbReference>